<keyword evidence="1" id="KW-0808">Transferase</keyword>
<dbReference type="Gene3D" id="3.40.630.30">
    <property type="match status" value="1"/>
</dbReference>
<gene>
    <name evidence="4" type="ORF">AVDCRST_MAG90-2601</name>
</gene>
<evidence type="ECO:0000256" key="2">
    <source>
        <dbReference type="ARBA" id="ARBA00023315"/>
    </source>
</evidence>
<protein>
    <recommendedName>
        <fullName evidence="3">N-acetyltransferase domain-containing protein</fullName>
    </recommendedName>
</protein>
<dbReference type="SUPFAM" id="SSF55729">
    <property type="entry name" value="Acyl-CoA N-acyltransferases (Nat)"/>
    <property type="match status" value="1"/>
</dbReference>
<dbReference type="InterPro" id="IPR016181">
    <property type="entry name" value="Acyl_CoA_acyltransferase"/>
</dbReference>
<dbReference type="Pfam" id="PF00583">
    <property type="entry name" value="Acetyltransf_1"/>
    <property type="match status" value="1"/>
</dbReference>
<dbReference type="PANTHER" id="PTHR43877:SF2">
    <property type="entry name" value="AMINOALKYLPHOSPHONATE N-ACETYLTRANSFERASE-RELATED"/>
    <property type="match status" value="1"/>
</dbReference>
<dbReference type="CDD" id="cd04301">
    <property type="entry name" value="NAT_SF"/>
    <property type="match status" value="1"/>
</dbReference>
<dbReference type="PANTHER" id="PTHR43877">
    <property type="entry name" value="AMINOALKYLPHOSPHONATE N-ACETYLTRANSFERASE-RELATED-RELATED"/>
    <property type="match status" value="1"/>
</dbReference>
<evidence type="ECO:0000259" key="3">
    <source>
        <dbReference type="PROSITE" id="PS51186"/>
    </source>
</evidence>
<proteinExistence type="predicted"/>
<evidence type="ECO:0000256" key="1">
    <source>
        <dbReference type="ARBA" id="ARBA00022679"/>
    </source>
</evidence>
<dbReference type="InterPro" id="IPR050832">
    <property type="entry name" value="Bact_Acetyltransf"/>
</dbReference>
<dbReference type="PROSITE" id="PS51186">
    <property type="entry name" value="GNAT"/>
    <property type="match status" value="1"/>
</dbReference>
<sequence length="162" mass="17467">MTIVEVRVRTAIPADRDAVVGLIQALNSHEAPIAGDRLTTRIAADAYCAALQARIAQQDGRLLVADAQGRVVGALGLVVQDDPPFIREDVRRHAYVTDLVVEDGWRGQGIGRLLLTEAERLSREKGLKRLVIGVLAGNEGAARLYRGFGFDPYAAALVKALD</sequence>
<feature type="domain" description="N-acetyltransferase" evidence="3">
    <location>
        <begin position="6"/>
        <end position="162"/>
    </location>
</feature>
<dbReference type="GO" id="GO:0016747">
    <property type="term" value="F:acyltransferase activity, transferring groups other than amino-acyl groups"/>
    <property type="evidence" value="ECO:0007669"/>
    <property type="project" value="InterPro"/>
</dbReference>
<name>A0A6J4MC88_9HYPH</name>
<reference evidence="4" key="1">
    <citation type="submission" date="2020-02" db="EMBL/GenBank/DDBJ databases">
        <authorList>
            <person name="Meier V. D."/>
        </authorList>
    </citation>
    <scope>NUCLEOTIDE SEQUENCE</scope>
    <source>
        <strain evidence="4">AVDCRST_MAG90</strain>
    </source>
</reference>
<dbReference type="InterPro" id="IPR000182">
    <property type="entry name" value="GNAT_dom"/>
</dbReference>
<accession>A0A6J4MC88</accession>
<keyword evidence="2" id="KW-0012">Acyltransferase</keyword>
<dbReference type="EMBL" id="CADCUC010000530">
    <property type="protein sequence ID" value="CAA9354779.1"/>
    <property type="molecule type" value="Genomic_DNA"/>
</dbReference>
<dbReference type="AlphaFoldDB" id="A0A6J4MC88"/>
<evidence type="ECO:0000313" key="4">
    <source>
        <dbReference type="EMBL" id="CAA9354779.1"/>
    </source>
</evidence>
<organism evidence="4">
    <name type="scientific">uncultured Microvirga sp</name>
    <dbReference type="NCBI Taxonomy" id="412392"/>
    <lineage>
        <taxon>Bacteria</taxon>
        <taxon>Pseudomonadati</taxon>
        <taxon>Pseudomonadota</taxon>
        <taxon>Alphaproteobacteria</taxon>
        <taxon>Hyphomicrobiales</taxon>
        <taxon>Methylobacteriaceae</taxon>
        <taxon>Microvirga</taxon>
        <taxon>environmental samples</taxon>
    </lineage>
</organism>